<organism evidence="1 2">
    <name type="scientific">Thelephora ganbajun</name>
    <name type="common">Ganba fungus</name>
    <dbReference type="NCBI Taxonomy" id="370292"/>
    <lineage>
        <taxon>Eukaryota</taxon>
        <taxon>Fungi</taxon>
        <taxon>Dikarya</taxon>
        <taxon>Basidiomycota</taxon>
        <taxon>Agaricomycotina</taxon>
        <taxon>Agaricomycetes</taxon>
        <taxon>Thelephorales</taxon>
        <taxon>Thelephoraceae</taxon>
        <taxon>Thelephora</taxon>
    </lineage>
</organism>
<reference evidence="1" key="1">
    <citation type="submission" date="2019-10" db="EMBL/GenBank/DDBJ databases">
        <authorList>
            <consortium name="DOE Joint Genome Institute"/>
            <person name="Kuo A."/>
            <person name="Miyauchi S."/>
            <person name="Kiss E."/>
            <person name="Drula E."/>
            <person name="Kohler A."/>
            <person name="Sanchez-Garcia M."/>
            <person name="Andreopoulos B."/>
            <person name="Barry K.W."/>
            <person name="Bonito G."/>
            <person name="Buee M."/>
            <person name="Carver A."/>
            <person name="Chen C."/>
            <person name="Cichocki N."/>
            <person name="Clum A."/>
            <person name="Culley D."/>
            <person name="Crous P.W."/>
            <person name="Fauchery L."/>
            <person name="Girlanda M."/>
            <person name="Hayes R."/>
            <person name="Keri Z."/>
            <person name="Labutti K."/>
            <person name="Lipzen A."/>
            <person name="Lombard V."/>
            <person name="Magnuson J."/>
            <person name="Maillard F."/>
            <person name="Morin E."/>
            <person name="Murat C."/>
            <person name="Nolan M."/>
            <person name="Ohm R."/>
            <person name="Pangilinan J."/>
            <person name="Pereira M."/>
            <person name="Perotto S."/>
            <person name="Peter M."/>
            <person name="Riley R."/>
            <person name="Sitrit Y."/>
            <person name="Stielow B."/>
            <person name="Szollosi G."/>
            <person name="Zifcakova L."/>
            <person name="Stursova M."/>
            <person name="Spatafora J.W."/>
            <person name="Tedersoo L."/>
            <person name="Vaario L.-M."/>
            <person name="Yamada A."/>
            <person name="Yan M."/>
            <person name="Wang P."/>
            <person name="Xu J."/>
            <person name="Bruns T."/>
            <person name="Baldrian P."/>
            <person name="Vilgalys R."/>
            <person name="Henrissat B."/>
            <person name="Grigoriev I.V."/>
            <person name="Hibbett D."/>
            <person name="Nagy L.G."/>
            <person name="Martin F.M."/>
        </authorList>
    </citation>
    <scope>NUCLEOTIDE SEQUENCE</scope>
    <source>
        <strain evidence="1">P2</strain>
    </source>
</reference>
<name>A0ACB6Z0C7_THEGA</name>
<protein>
    <submittedName>
        <fullName evidence="1">Uncharacterized protein</fullName>
    </submittedName>
</protein>
<proteinExistence type="predicted"/>
<evidence type="ECO:0000313" key="1">
    <source>
        <dbReference type="EMBL" id="KAF9642698.1"/>
    </source>
</evidence>
<gene>
    <name evidence="1" type="ORF">BDM02DRAFT_1973539</name>
</gene>
<sequence>MWGIGMRDGGYEGGDRTGAQPGWTFRLGTLRRKTVGWEEEHRRQWVAELNERSLSLVVRKGTDDCMMGDLDLRRKRQLLVADNVEDDFAWTVLNCFEDPQILNIQIRTPYLVSFGDSRSPQSLHSFPFAHRRPTKRQDQHQRSSTFRSIDIARMTGSAHPIASSARRIFSLPPLPHHYSFASILTT</sequence>
<reference evidence="1" key="2">
    <citation type="journal article" date="2020" name="Nat. Commun.">
        <title>Large-scale genome sequencing of mycorrhizal fungi provides insights into the early evolution of symbiotic traits.</title>
        <authorList>
            <person name="Miyauchi S."/>
            <person name="Kiss E."/>
            <person name="Kuo A."/>
            <person name="Drula E."/>
            <person name="Kohler A."/>
            <person name="Sanchez-Garcia M."/>
            <person name="Morin E."/>
            <person name="Andreopoulos B."/>
            <person name="Barry K.W."/>
            <person name="Bonito G."/>
            <person name="Buee M."/>
            <person name="Carver A."/>
            <person name="Chen C."/>
            <person name="Cichocki N."/>
            <person name="Clum A."/>
            <person name="Culley D."/>
            <person name="Crous P.W."/>
            <person name="Fauchery L."/>
            <person name="Girlanda M."/>
            <person name="Hayes R.D."/>
            <person name="Keri Z."/>
            <person name="LaButti K."/>
            <person name="Lipzen A."/>
            <person name="Lombard V."/>
            <person name="Magnuson J."/>
            <person name="Maillard F."/>
            <person name="Murat C."/>
            <person name="Nolan M."/>
            <person name="Ohm R.A."/>
            <person name="Pangilinan J."/>
            <person name="Pereira M.F."/>
            <person name="Perotto S."/>
            <person name="Peter M."/>
            <person name="Pfister S."/>
            <person name="Riley R."/>
            <person name="Sitrit Y."/>
            <person name="Stielow J.B."/>
            <person name="Szollosi G."/>
            <person name="Zifcakova L."/>
            <person name="Stursova M."/>
            <person name="Spatafora J.W."/>
            <person name="Tedersoo L."/>
            <person name="Vaario L.M."/>
            <person name="Yamada A."/>
            <person name="Yan M."/>
            <person name="Wang P."/>
            <person name="Xu J."/>
            <person name="Bruns T."/>
            <person name="Baldrian P."/>
            <person name="Vilgalys R."/>
            <person name="Dunand C."/>
            <person name="Henrissat B."/>
            <person name="Grigoriev I.V."/>
            <person name="Hibbett D."/>
            <person name="Nagy L.G."/>
            <person name="Martin F.M."/>
        </authorList>
    </citation>
    <scope>NUCLEOTIDE SEQUENCE</scope>
    <source>
        <strain evidence="1">P2</strain>
    </source>
</reference>
<accession>A0ACB6Z0C7</accession>
<dbReference type="EMBL" id="MU118380">
    <property type="protein sequence ID" value="KAF9642698.1"/>
    <property type="molecule type" value="Genomic_DNA"/>
</dbReference>
<comment type="caution">
    <text evidence="1">The sequence shown here is derived from an EMBL/GenBank/DDBJ whole genome shotgun (WGS) entry which is preliminary data.</text>
</comment>
<evidence type="ECO:0000313" key="2">
    <source>
        <dbReference type="Proteomes" id="UP000886501"/>
    </source>
</evidence>
<dbReference type="Proteomes" id="UP000886501">
    <property type="component" value="Unassembled WGS sequence"/>
</dbReference>
<keyword evidence="2" id="KW-1185">Reference proteome</keyword>